<keyword evidence="3" id="KW-1185">Reference proteome</keyword>
<evidence type="ECO:0000313" key="2">
    <source>
        <dbReference type="EMBL" id="ELR23862.1"/>
    </source>
</evidence>
<feature type="compositionally biased region" description="Basic residues" evidence="1">
    <location>
        <begin position="57"/>
        <end position="67"/>
    </location>
</feature>
<evidence type="ECO:0000313" key="3">
    <source>
        <dbReference type="Proteomes" id="UP000011083"/>
    </source>
</evidence>
<dbReference type="AlphaFoldDB" id="L8HF33"/>
<evidence type="ECO:0000256" key="1">
    <source>
        <dbReference type="SAM" id="MobiDB-lite"/>
    </source>
</evidence>
<dbReference type="VEuPathDB" id="AmoebaDB:ACA1_123810"/>
<dbReference type="RefSeq" id="XP_004353390.1">
    <property type="nucleotide sequence ID" value="XM_004353338.1"/>
</dbReference>
<dbReference type="EMBL" id="KB007843">
    <property type="protein sequence ID" value="ELR23862.1"/>
    <property type="molecule type" value="Genomic_DNA"/>
</dbReference>
<dbReference type="KEGG" id="acan:ACA1_123810"/>
<protein>
    <submittedName>
        <fullName evidence="2">Uncharacterized protein</fullName>
    </submittedName>
</protein>
<feature type="region of interest" description="Disordered" evidence="1">
    <location>
        <begin position="38"/>
        <end position="72"/>
    </location>
</feature>
<name>L8HF33_ACACF</name>
<proteinExistence type="predicted"/>
<dbReference type="Proteomes" id="UP000011083">
    <property type="component" value="Unassembled WGS sequence"/>
</dbReference>
<organism evidence="2 3">
    <name type="scientific">Acanthamoeba castellanii (strain ATCC 30010 / Neff)</name>
    <dbReference type="NCBI Taxonomy" id="1257118"/>
    <lineage>
        <taxon>Eukaryota</taxon>
        <taxon>Amoebozoa</taxon>
        <taxon>Discosea</taxon>
        <taxon>Longamoebia</taxon>
        <taxon>Centramoebida</taxon>
        <taxon>Acanthamoebidae</taxon>
        <taxon>Acanthamoeba</taxon>
    </lineage>
</organism>
<gene>
    <name evidence="2" type="ORF">ACA1_123810</name>
</gene>
<sequence>MEHKGPIVLHACRLALCATSNGRVRDAWRRAQGRRAACGASVAGHASSSPTPTPPSPRRHHPNHVRRTPPPILNSDFSKYYLARLASRHTQYCLYAWRDHPHRQLLR</sequence>
<accession>L8HF33</accession>
<dbReference type="GeneID" id="14924858"/>
<reference evidence="2 3" key="1">
    <citation type="journal article" date="2013" name="Genome Biol.">
        <title>Genome of Acanthamoeba castellanii highlights extensive lateral gene transfer and early evolution of tyrosine kinase signaling.</title>
        <authorList>
            <person name="Clarke M."/>
            <person name="Lohan A.J."/>
            <person name="Liu B."/>
            <person name="Lagkouvardos I."/>
            <person name="Roy S."/>
            <person name="Zafar N."/>
            <person name="Bertelli C."/>
            <person name="Schilde C."/>
            <person name="Kianianmomeni A."/>
            <person name="Burglin T.R."/>
            <person name="Frech C."/>
            <person name="Turcotte B."/>
            <person name="Kopec K.O."/>
            <person name="Synnott J.M."/>
            <person name="Choo C."/>
            <person name="Paponov I."/>
            <person name="Finkler A."/>
            <person name="Soon Heng Tan C."/>
            <person name="Hutchins A.P."/>
            <person name="Weinmeier T."/>
            <person name="Rattei T."/>
            <person name="Chu J.S."/>
            <person name="Gimenez G."/>
            <person name="Irimia M."/>
            <person name="Rigden D.J."/>
            <person name="Fitzpatrick D.A."/>
            <person name="Lorenzo-Morales J."/>
            <person name="Bateman A."/>
            <person name="Chiu C.H."/>
            <person name="Tang P."/>
            <person name="Hegemann P."/>
            <person name="Fromm H."/>
            <person name="Raoult D."/>
            <person name="Greub G."/>
            <person name="Miranda-Saavedra D."/>
            <person name="Chen N."/>
            <person name="Nash P."/>
            <person name="Ginger M.L."/>
            <person name="Horn M."/>
            <person name="Schaap P."/>
            <person name="Caler L."/>
            <person name="Loftus B."/>
        </authorList>
    </citation>
    <scope>NUCLEOTIDE SEQUENCE [LARGE SCALE GENOMIC DNA]</scope>
    <source>
        <strain evidence="2 3">Neff</strain>
    </source>
</reference>